<dbReference type="EMBL" id="JBHTNF010000001">
    <property type="protein sequence ID" value="MFD1326865.1"/>
    <property type="molecule type" value="Genomic_DNA"/>
</dbReference>
<dbReference type="RefSeq" id="WP_374840168.1">
    <property type="nucleotide sequence ID" value="NZ_JBHEEW010000013.1"/>
</dbReference>
<organism evidence="1 2">
    <name type="scientific">Mycoplana ramosa</name>
    <name type="common">Mycoplana bullata</name>
    <dbReference type="NCBI Taxonomy" id="40837"/>
    <lineage>
        <taxon>Bacteria</taxon>
        <taxon>Pseudomonadati</taxon>
        <taxon>Pseudomonadota</taxon>
        <taxon>Alphaproteobacteria</taxon>
        <taxon>Hyphomicrobiales</taxon>
        <taxon>Rhizobiaceae</taxon>
        <taxon>Mycoplana</taxon>
    </lineage>
</organism>
<name>A0ABW3YTP9_MYCRA</name>
<dbReference type="Pfam" id="PF14196">
    <property type="entry name" value="ATC_hydrolase"/>
    <property type="match status" value="1"/>
</dbReference>
<accession>A0ABW3YTP9</accession>
<keyword evidence="1" id="KW-0378">Hydrolase</keyword>
<comment type="caution">
    <text evidence="1">The sequence shown here is derived from an EMBL/GenBank/DDBJ whole genome shotgun (WGS) entry which is preliminary data.</text>
</comment>
<reference evidence="2" key="1">
    <citation type="journal article" date="2019" name="Int. J. Syst. Evol. Microbiol.">
        <title>The Global Catalogue of Microorganisms (GCM) 10K type strain sequencing project: providing services to taxonomists for standard genome sequencing and annotation.</title>
        <authorList>
            <consortium name="The Broad Institute Genomics Platform"/>
            <consortium name="The Broad Institute Genome Sequencing Center for Infectious Disease"/>
            <person name="Wu L."/>
            <person name="Ma J."/>
        </authorList>
    </citation>
    <scope>NUCLEOTIDE SEQUENCE [LARGE SCALE GENOMIC DNA]</scope>
    <source>
        <strain evidence="2">CCUG 55609</strain>
    </source>
</reference>
<proteinExistence type="predicted"/>
<evidence type="ECO:0000313" key="2">
    <source>
        <dbReference type="Proteomes" id="UP001597173"/>
    </source>
</evidence>
<keyword evidence="2" id="KW-1185">Reference proteome</keyword>
<gene>
    <name evidence="1" type="ORF">ACFQ33_03020</name>
</gene>
<dbReference type="GO" id="GO:0016787">
    <property type="term" value="F:hydrolase activity"/>
    <property type="evidence" value="ECO:0007669"/>
    <property type="project" value="UniProtKB-KW"/>
</dbReference>
<evidence type="ECO:0000313" key="1">
    <source>
        <dbReference type="EMBL" id="MFD1326865.1"/>
    </source>
</evidence>
<protein>
    <submittedName>
        <fullName evidence="1">L-2-amino-thiazoline-4-carboxylic acid hydrolase</fullName>
    </submittedName>
</protein>
<sequence length="169" mass="18847">MDEKPLELPVLLKRRLQAQVIGPIHAEMVEAIGREKADAILDSAIRKAAIAEGKAFAAREPGGETTMASFIKLYELWTADSALEIEVLQATDEVYDFNVTRCRYAETYREMGLAGIGHLMSCNRDGTFCQGYDPNIKLERKQTIMAGAECCTFRYRYQQADEQSAGQGD</sequence>
<dbReference type="InterPro" id="IPR026002">
    <property type="entry name" value="ATC_hydrolase-like"/>
</dbReference>
<dbReference type="Proteomes" id="UP001597173">
    <property type="component" value="Unassembled WGS sequence"/>
</dbReference>